<reference evidence="2 3" key="1">
    <citation type="submission" date="2017-04" db="EMBL/GenBank/DDBJ databases">
        <title>Draft genome sequence of Tuber borchii Vittad., a whitish edible truffle.</title>
        <authorList>
            <consortium name="DOE Joint Genome Institute"/>
            <person name="Murat C."/>
            <person name="Kuo A."/>
            <person name="Barry K.W."/>
            <person name="Clum A."/>
            <person name="Dockter R.B."/>
            <person name="Fauchery L."/>
            <person name="Iotti M."/>
            <person name="Kohler A."/>
            <person name="Labutti K."/>
            <person name="Lindquist E.A."/>
            <person name="Lipzen A."/>
            <person name="Ohm R.A."/>
            <person name="Wang M."/>
            <person name="Grigoriev I.V."/>
            <person name="Zambonelli A."/>
            <person name="Martin F.M."/>
        </authorList>
    </citation>
    <scope>NUCLEOTIDE SEQUENCE [LARGE SCALE GENOMIC DNA]</scope>
    <source>
        <strain evidence="2 3">Tbo3840</strain>
    </source>
</reference>
<feature type="compositionally biased region" description="Polar residues" evidence="1">
    <location>
        <begin position="164"/>
        <end position="175"/>
    </location>
</feature>
<dbReference type="AlphaFoldDB" id="A0A2T6ZU23"/>
<dbReference type="EMBL" id="NESQ01000102">
    <property type="protein sequence ID" value="PUU78983.1"/>
    <property type="molecule type" value="Genomic_DNA"/>
</dbReference>
<sequence>MTVNTNLKSQDNTTEQISSCNTQGRQKNQVKPPTSIIATRARDDIYVSHPPTHLSPALLVLTLHGQELASSAKGPAPIYSRHTFYNPCLSDHPPTHTPEHFRFTPPHEGRGPGWKQANLPLRAVGSRSQAHPVTCKDSSRFFQVIPGITSTKETGVPEPPQARPLQSSTTSSTNPIPRLETYQYSRI</sequence>
<organism evidence="2 3">
    <name type="scientific">Tuber borchii</name>
    <name type="common">White truffle</name>
    <dbReference type="NCBI Taxonomy" id="42251"/>
    <lineage>
        <taxon>Eukaryota</taxon>
        <taxon>Fungi</taxon>
        <taxon>Dikarya</taxon>
        <taxon>Ascomycota</taxon>
        <taxon>Pezizomycotina</taxon>
        <taxon>Pezizomycetes</taxon>
        <taxon>Pezizales</taxon>
        <taxon>Tuberaceae</taxon>
        <taxon>Tuber</taxon>
    </lineage>
</organism>
<protein>
    <submittedName>
        <fullName evidence="2">Uncharacterized protein</fullName>
    </submittedName>
</protein>
<dbReference type="Proteomes" id="UP000244722">
    <property type="component" value="Unassembled WGS sequence"/>
</dbReference>
<name>A0A2T6ZU23_TUBBO</name>
<feature type="compositionally biased region" description="Polar residues" evidence="1">
    <location>
        <begin position="1"/>
        <end position="32"/>
    </location>
</feature>
<evidence type="ECO:0000256" key="1">
    <source>
        <dbReference type="SAM" id="MobiDB-lite"/>
    </source>
</evidence>
<evidence type="ECO:0000313" key="3">
    <source>
        <dbReference type="Proteomes" id="UP000244722"/>
    </source>
</evidence>
<proteinExistence type="predicted"/>
<keyword evidence="3" id="KW-1185">Reference proteome</keyword>
<evidence type="ECO:0000313" key="2">
    <source>
        <dbReference type="EMBL" id="PUU78983.1"/>
    </source>
</evidence>
<feature type="region of interest" description="Disordered" evidence="1">
    <location>
        <begin position="148"/>
        <end position="187"/>
    </location>
</feature>
<comment type="caution">
    <text evidence="2">The sequence shown here is derived from an EMBL/GenBank/DDBJ whole genome shotgun (WGS) entry which is preliminary data.</text>
</comment>
<feature type="region of interest" description="Disordered" evidence="1">
    <location>
        <begin position="1"/>
        <end position="35"/>
    </location>
</feature>
<gene>
    <name evidence="2" type="ORF">B9Z19DRAFT_1064616</name>
</gene>
<accession>A0A2T6ZU23</accession>